<name>A0A5C0VI56_9SPHI</name>
<dbReference type="Proteomes" id="UP000323653">
    <property type="component" value="Chromosome"/>
</dbReference>
<keyword evidence="8" id="KW-1185">Reference proteome</keyword>
<dbReference type="Pfam" id="PF01594">
    <property type="entry name" value="AI-2E_transport"/>
    <property type="match status" value="1"/>
</dbReference>
<feature type="transmembrane region" description="Helical" evidence="6">
    <location>
        <begin position="59"/>
        <end position="85"/>
    </location>
</feature>
<evidence type="ECO:0000313" key="8">
    <source>
        <dbReference type="Proteomes" id="UP000323653"/>
    </source>
</evidence>
<evidence type="ECO:0000256" key="4">
    <source>
        <dbReference type="ARBA" id="ARBA00022989"/>
    </source>
</evidence>
<keyword evidence="4 6" id="KW-1133">Transmembrane helix</keyword>
<dbReference type="AlphaFoldDB" id="A0A5C0VI56"/>
<evidence type="ECO:0000256" key="3">
    <source>
        <dbReference type="ARBA" id="ARBA00022692"/>
    </source>
</evidence>
<organism evidence="7 8">
    <name type="scientific">Pedobacter aquae</name>
    <dbReference type="NCBI Taxonomy" id="2605747"/>
    <lineage>
        <taxon>Bacteria</taxon>
        <taxon>Pseudomonadati</taxon>
        <taxon>Bacteroidota</taxon>
        <taxon>Sphingobacteriia</taxon>
        <taxon>Sphingobacteriales</taxon>
        <taxon>Sphingobacteriaceae</taxon>
        <taxon>Pedobacter</taxon>
    </lineage>
</organism>
<feature type="transmembrane region" description="Helical" evidence="6">
    <location>
        <begin position="259"/>
        <end position="281"/>
    </location>
</feature>
<proteinExistence type="inferred from homology"/>
<evidence type="ECO:0000313" key="7">
    <source>
        <dbReference type="EMBL" id="QEK52388.1"/>
    </source>
</evidence>
<reference evidence="7 8" key="1">
    <citation type="submission" date="2019-08" db="EMBL/GenBank/DDBJ databases">
        <title>Pedobacter sp. nov., isolated from Han river, South Korea.</title>
        <authorList>
            <person name="Lee D.-H."/>
            <person name="Kim Y.-S."/>
            <person name="Hwang E.-M."/>
            <person name="Le Tran T.C."/>
            <person name="Cha C.-J."/>
        </authorList>
    </citation>
    <scope>NUCLEOTIDE SEQUENCE [LARGE SCALE GENOMIC DNA]</scope>
    <source>
        <strain evidence="7 8">CJ43</strain>
    </source>
</reference>
<dbReference type="RefSeq" id="WP_149075183.1">
    <property type="nucleotide sequence ID" value="NZ_CP043329.1"/>
</dbReference>
<evidence type="ECO:0000256" key="2">
    <source>
        <dbReference type="ARBA" id="ARBA00009773"/>
    </source>
</evidence>
<feature type="transmembrane region" description="Helical" evidence="6">
    <location>
        <begin position="222"/>
        <end position="252"/>
    </location>
</feature>
<protein>
    <submittedName>
        <fullName evidence="7">AI-2E family transporter</fullName>
    </submittedName>
</protein>
<dbReference type="PANTHER" id="PTHR21716:SF4">
    <property type="entry name" value="TRANSMEMBRANE PROTEIN 245"/>
    <property type="match status" value="1"/>
</dbReference>
<keyword evidence="3 6" id="KW-0812">Transmembrane</keyword>
<feature type="transmembrane region" description="Helical" evidence="6">
    <location>
        <begin position="293"/>
        <end position="316"/>
    </location>
</feature>
<feature type="transmembrane region" description="Helical" evidence="6">
    <location>
        <begin position="137"/>
        <end position="159"/>
    </location>
</feature>
<dbReference type="InterPro" id="IPR002549">
    <property type="entry name" value="AI-2E-like"/>
</dbReference>
<dbReference type="EMBL" id="CP043329">
    <property type="protein sequence ID" value="QEK52388.1"/>
    <property type="molecule type" value="Genomic_DNA"/>
</dbReference>
<evidence type="ECO:0000256" key="1">
    <source>
        <dbReference type="ARBA" id="ARBA00004141"/>
    </source>
</evidence>
<evidence type="ECO:0000256" key="6">
    <source>
        <dbReference type="SAM" id="Phobius"/>
    </source>
</evidence>
<dbReference type="GO" id="GO:0016020">
    <property type="term" value="C:membrane"/>
    <property type="evidence" value="ECO:0007669"/>
    <property type="project" value="UniProtKB-SubCell"/>
</dbReference>
<dbReference type="PANTHER" id="PTHR21716">
    <property type="entry name" value="TRANSMEMBRANE PROTEIN"/>
    <property type="match status" value="1"/>
</dbReference>
<dbReference type="KEGG" id="pej:FYC62_12545"/>
<evidence type="ECO:0000256" key="5">
    <source>
        <dbReference type="ARBA" id="ARBA00023136"/>
    </source>
</evidence>
<feature type="transmembrane region" description="Helical" evidence="6">
    <location>
        <begin position="195"/>
        <end position="216"/>
    </location>
</feature>
<comment type="similarity">
    <text evidence="2">Belongs to the autoinducer-2 exporter (AI-2E) (TC 2.A.86) family.</text>
</comment>
<keyword evidence="5 6" id="KW-0472">Membrane</keyword>
<feature type="transmembrane region" description="Helical" evidence="6">
    <location>
        <begin position="12"/>
        <end position="28"/>
    </location>
</feature>
<comment type="subcellular location">
    <subcellularLocation>
        <location evidence="1">Membrane</location>
        <topology evidence="1">Multi-pass membrane protein</topology>
    </subcellularLocation>
</comment>
<gene>
    <name evidence="7" type="ORF">FYC62_12545</name>
</gene>
<accession>A0A5C0VI56</accession>
<sequence>MSVFTYKQRNSVVLIVLLLLAAVILYSLRDLFTAFLGAIVIYTIFKPLYLYLVRKVKTYVAAGIVILSSFTIIILPFFALSYMIIDRVTSLKQNQFQLKALISRLDDFVGLQLNQPHLVDKYVNKLSIFIQELFPTFVGGAFFIFLALTLMYFVLYFMLVEMEAFENILLKYAPLREHHAKQFAEELKNTTYSNILGQGLIALVQGMLVSISFFIVGINDAIFWGVLGIFLSFLPVVGAPLITLPAAIILFLNGETGHAIFLSIFTLTILINIDNIIRFIINKKVADTHPIITVIGVIIGIPMFGFVGLVFGPLLLSWFIHLAAIYEIDIIATERLENHLENKNSNS</sequence>